<comment type="caution">
    <text evidence="1">The sequence shown here is derived from an EMBL/GenBank/DDBJ whole genome shotgun (WGS) entry which is preliminary data.</text>
</comment>
<gene>
    <name evidence="1" type="ORF">NM688_g2441</name>
</gene>
<dbReference type="Proteomes" id="UP001148662">
    <property type="component" value="Unassembled WGS sequence"/>
</dbReference>
<protein>
    <submittedName>
        <fullName evidence="1">Uncharacterized protein</fullName>
    </submittedName>
</protein>
<organism evidence="1 2">
    <name type="scientific">Phlebia brevispora</name>
    <dbReference type="NCBI Taxonomy" id="194682"/>
    <lineage>
        <taxon>Eukaryota</taxon>
        <taxon>Fungi</taxon>
        <taxon>Dikarya</taxon>
        <taxon>Basidiomycota</taxon>
        <taxon>Agaricomycotina</taxon>
        <taxon>Agaricomycetes</taxon>
        <taxon>Polyporales</taxon>
        <taxon>Meruliaceae</taxon>
        <taxon>Phlebia</taxon>
    </lineage>
</organism>
<evidence type="ECO:0000313" key="1">
    <source>
        <dbReference type="EMBL" id="KAJ3555674.1"/>
    </source>
</evidence>
<accession>A0ACC1T8P9</accession>
<sequence>MDTVNNASLVHEWTFNSQHVYSIRPNLIVSYTAEQSTAVNNSCTKPGHAQDTRLTLIRPDTQMQHGQGAAGKCDTPSAETTPCATYIARGHAYAAS</sequence>
<keyword evidence="2" id="KW-1185">Reference proteome</keyword>
<reference evidence="1" key="1">
    <citation type="submission" date="2022-07" db="EMBL/GenBank/DDBJ databases">
        <title>Genome Sequence of Phlebia brevispora.</title>
        <authorList>
            <person name="Buettner E."/>
        </authorList>
    </citation>
    <scope>NUCLEOTIDE SEQUENCE</scope>
    <source>
        <strain evidence="1">MPL23</strain>
    </source>
</reference>
<proteinExistence type="predicted"/>
<evidence type="ECO:0000313" key="2">
    <source>
        <dbReference type="Proteomes" id="UP001148662"/>
    </source>
</evidence>
<dbReference type="EMBL" id="JANHOG010000309">
    <property type="protein sequence ID" value="KAJ3555674.1"/>
    <property type="molecule type" value="Genomic_DNA"/>
</dbReference>
<name>A0ACC1T8P9_9APHY</name>